<evidence type="ECO:0000313" key="2">
    <source>
        <dbReference type="EnsemblPlants" id="Pp3c3_22350V3.2"/>
    </source>
</evidence>
<accession>A0A7I4DDA7</accession>
<keyword evidence="3" id="KW-1185">Reference proteome</keyword>
<organism evidence="2 3">
    <name type="scientific">Physcomitrium patens</name>
    <name type="common">Spreading-leaved earth moss</name>
    <name type="synonym">Physcomitrella patens</name>
    <dbReference type="NCBI Taxonomy" id="3218"/>
    <lineage>
        <taxon>Eukaryota</taxon>
        <taxon>Viridiplantae</taxon>
        <taxon>Streptophyta</taxon>
        <taxon>Embryophyta</taxon>
        <taxon>Bryophyta</taxon>
        <taxon>Bryophytina</taxon>
        <taxon>Bryopsida</taxon>
        <taxon>Funariidae</taxon>
        <taxon>Funariales</taxon>
        <taxon>Funariaceae</taxon>
        <taxon>Physcomitrium</taxon>
    </lineage>
</organism>
<name>A0A7I4DDA7_PHYPA</name>
<keyword evidence="1" id="KW-1133">Transmembrane helix</keyword>
<dbReference type="EnsemblPlants" id="Pp3c3_22350V3.2">
    <property type="protein sequence ID" value="Pp3c3_22350V3.2"/>
    <property type="gene ID" value="Pp3c3_22350"/>
</dbReference>
<dbReference type="InParanoid" id="A0A7I4DDA7"/>
<keyword evidence="1" id="KW-0472">Membrane</keyword>
<sequence>MTTIVIIISRLTMCGQEIPRQAMYEDVFSRVALHSKHFITSSCISVVLFCCFHSLFSLPVSGSWLRMISHGFRPQRRLCGAVCECEVRGVFRGDDKKISSSSTDLIRGQKYTFASHMIVNPLI</sequence>
<dbReference type="EMBL" id="ABEU02000003">
    <property type="status" value="NOT_ANNOTATED_CDS"/>
    <property type="molecule type" value="Genomic_DNA"/>
</dbReference>
<evidence type="ECO:0000313" key="3">
    <source>
        <dbReference type="Proteomes" id="UP000006727"/>
    </source>
</evidence>
<evidence type="ECO:0000256" key="1">
    <source>
        <dbReference type="SAM" id="Phobius"/>
    </source>
</evidence>
<protein>
    <submittedName>
        <fullName evidence="2">Uncharacterized protein</fullName>
    </submittedName>
</protein>
<reference evidence="2 3" key="1">
    <citation type="journal article" date="2008" name="Science">
        <title>The Physcomitrella genome reveals evolutionary insights into the conquest of land by plants.</title>
        <authorList>
            <person name="Rensing S."/>
            <person name="Lang D."/>
            <person name="Zimmer A."/>
            <person name="Terry A."/>
            <person name="Salamov A."/>
            <person name="Shapiro H."/>
            <person name="Nishiyama T."/>
            <person name="Perroud P.-F."/>
            <person name="Lindquist E."/>
            <person name="Kamisugi Y."/>
            <person name="Tanahashi T."/>
            <person name="Sakakibara K."/>
            <person name="Fujita T."/>
            <person name="Oishi K."/>
            <person name="Shin-I T."/>
            <person name="Kuroki Y."/>
            <person name="Toyoda A."/>
            <person name="Suzuki Y."/>
            <person name="Hashimoto A."/>
            <person name="Yamaguchi K."/>
            <person name="Sugano A."/>
            <person name="Kohara Y."/>
            <person name="Fujiyama A."/>
            <person name="Anterola A."/>
            <person name="Aoki S."/>
            <person name="Ashton N."/>
            <person name="Barbazuk W.B."/>
            <person name="Barker E."/>
            <person name="Bennetzen J."/>
            <person name="Bezanilla M."/>
            <person name="Blankenship R."/>
            <person name="Cho S.H."/>
            <person name="Dutcher S."/>
            <person name="Estelle M."/>
            <person name="Fawcett J.A."/>
            <person name="Gundlach H."/>
            <person name="Hanada K."/>
            <person name="Heyl A."/>
            <person name="Hicks K.A."/>
            <person name="Hugh J."/>
            <person name="Lohr M."/>
            <person name="Mayer K."/>
            <person name="Melkozernov A."/>
            <person name="Murata T."/>
            <person name="Nelson D."/>
            <person name="Pils B."/>
            <person name="Prigge M."/>
            <person name="Reiss B."/>
            <person name="Renner T."/>
            <person name="Rombauts S."/>
            <person name="Rushton P."/>
            <person name="Sanderfoot A."/>
            <person name="Schween G."/>
            <person name="Shiu S.-H."/>
            <person name="Stueber K."/>
            <person name="Theodoulou F.L."/>
            <person name="Tu H."/>
            <person name="Van de Peer Y."/>
            <person name="Verrier P.J."/>
            <person name="Waters E."/>
            <person name="Wood A."/>
            <person name="Yang L."/>
            <person name="Cove D."/>
            <person name="Cuming A."/>
            <person name="Hasebe M."/>
            <person name="Lucas S."/>
            <person name="Mishler D.B."/>
            <person name="Reski R."/>
            <person name="Grigoriev I."/>
            <person name="Quatrano R.S."/>
            <person name="Boore J.L."/>
        </authorList>
    </citation>
    <scope>NUCLEOTIDE SEQUENCE [LARGE SCALE GENOMIC DNA]</scope>
    <source>
        <strain evidence="2 3">cv. Gransden 2004</strain>
    </source>
</reference>
<dbReference type="Proteomes" id="UP000006727">
    <property type="component" value="Chromosome 3"/>
</dbReference>
<feature type="transmembrane region" description="Helical" evidence="1">
    <location>
        <begin position="38"/>
        <end position="58"/>
    </location>
</feature>
<keyword evidence="1" id="KW-0812">Transmembrane</keyword>
<proteinExistence type="predicted"/>
<reference evidence="2" key="3">
    <citation type="submission" date="2020-12" db="UniProtKB">
        <authorList>
            <consortium name="EnsemblPlants"/>
        </authorList>
    </citation>
    <scope>IDENTIFICATION</scope>
</reference>
<dbReference type="AlphaFoldDB" id="A0A7I4DDA7"/>
<reference evidence="2 3" key="2">
    <citation type="journal article" date="2018" name="Plant J.">
        <title>The Physcomitrella patens chromosome-scale assembly reveals moss genome structure and evolution.</title>
        <authorList>
            <person name="Lang D."/>
            <person name="Ullrich K.K."/>
            <person name="Murat F."/>
            <person name="Fuchs J."/>
            <person name="Jenkins J."/>
            <person name="Haas F.B."/>
            <person name="Piednoel M."/>
            <person name="Gundlach H."/>
            <person name="Van Bel M."/>
            <person name="Meyberg R."/>
            <person name="Vives C."/>
            <person name="Morata J."/>
            <person name="Symeonidi A."/>
            <person name="Hiss M."/>
            <person name="Muchero W."/>
            <person name="Kamisugi Y."/>
            <person name="Saleh O."/>
            <person name="Blanc G."/>
            <person name="Decker E.L."/>
            <person name="van Gessel N."/>
            <person name="Grimwood J."/>
            <person name="Hayes R.D."/>
            <person name="Graham S.W."/>
            <person name="Gunter L.E."/>
            <person name="McDaniel S.F."/>
            <person name="Hoernstein S.N.W."/>
            <person name="Larsson A."/>
            <person name="Li F.W."/>
            <person name="Perroud P.F."/>
            <person name="Phillips J."/>
            <person name="Ranjan P."/>
            <person name="Rokshar D.S."/>
            <person name="Rothfels C.J."/>
            <person name="Schneider L."/>
            <person name="Shu S."/>
            <person name="Stevenson D.W."/>
            <person name="Thummler F."/>
            <person name="Tillich M."/>
            <person name="Villarreal Aguilar J.C."/>
            <person name="Widiez T."/>
            <person name="Wong G.K."/>
            <person name="Wymore A."/>
            <person name="Zhang Y."/>
            <person name="Zimmer A.D."/>
            <person name="Quatrano R.S."/>
            <person name="Mayer K.F.X."/>
            <person name="Goodstein D."/>
            <person name="Casacuberta J.M."/>
            <person name="Vandepoele K."/>
            <person name="Reski R."/>
            <person name="Cuming A.C."/>
            <person name="Tuskan G.A."/>
            <person name="Maumus F."/>
            <person name="Salse J."/>
            <person name="Schmutz J."/>
            <person name="Rensing S.A."/>
        </authorList>
    </citation>
    <scope>NUCLEOTIDE SEQUENCE [LARGE SCALE GENOMIC DNA]</scope>
    <source>
        <strain evidence="2 3">cv. Gransden 2004</strain>
    </source>
</reference>
<dbReference type="Gramene" id="Pp3c3_22350V3.2">
    <property type="protein sequence ID" value="Pp3c3_22350V3.2"/>
    <property type="gene ID" value="Pp3c3_22350"/>
</dbReference>